<keyword evidence="6" id="KW-0411">Iron-sulfur</keyword>
<evidence type="ECO:0000256" key="2">
    <source>
        <dbReference type="ARBA" id="ARBA00022485"/>
    </source>
</evidence>
<dbReference type="PROSITE" id="PS51918">
    <property type="entry name" value="RADICAL_SAM"/>
    <property type="match status" value="1"/>
</dbReference>
<evidence type="ECO:0000256" key="4">
    <source>
        <dbReference type="ARBA" id="ARBA00022723"/>
    </source>
</evidence>
<evidence type="ECO:0000313" key="8">
    <source>
        <dbReference type="EMBL" id="SVA33243.1"/>
    </source>
</evidence>
<evidence type="ECO:0000256" key="6">
    <source>
        <dbReference type="ARBA" id="ARBA00023014"/>
    </source>
</evidence>
<dbReference type="Pfam" id="PF19288">
    <property type="entry name" value="CofH_C"/>
    <property type="match status" value="1"/>
</dbReference>
<evidence type="ECO:0000259" key="7">
    <source>
        <dbReference type="PROSITE" id="PS51918"/>
    </source>
</evidence>
<dbReference type="PANTHER" id="PTHR43076:SF1">
    <property type="entry name" value="LIPOYL SYNTHASE 2"/>
    <property type="match status" value="1"/>
</dbReference>
<dbReference type="GO" id="GO:0044689">
    <property type="term" value="F:7,8-didemethyl-8-hydroxy-5-deazariboflavin synthase activity"/>
    <property type="evidence" value="ECO:0007669"/>
    <property type="project" value="TreeGrafter"/>
</dbReference>
<dbReference type="GO" id="GO:0046872">
    <property type="term" value="F:metal ion binding"/>
    <property type="evidence" value="ECO:0007669"/>
    <property type="project" value="UniProtKB-KW"/>
</dbReference>
<keyword evidence="4" id="KW-0479">Metal-binding</keyword>
<dbReference type="SFLD" id="SFLDS00029">
    <property type="entry name" value="Radical_SAM"/>
    <property type="match status" value="1"/>
</dbReference>
<accession>A0A381V1X4</accession>
<dbReference type="InterPro" id="IPR013785">
    <property type="entry name" value="Aldolase_TIM"/>
</dbReference>
<dbReference type="Gene3D" id="3.20.20.70">
    <property type="entry name" value="Aldolase class I"/>
    <property type="match status" value="1"/>
</dbReference>
<keyword evidence="2" id="KW-0004">4Fe-4S</keyword>
<dbReference type="InterPro" id="IPR034405">
    <property type="entry name" value="F420"/>
</dbReference>
<feature type="domain" description="Radical SAM core" evidence="7">
    <location>
        <begin position="49"/>
        <end position="291"/>
    </location>
</feature>
<dbReference type="CDD" id="cd01335">
    <property type="entry name" value="Radical_SAM"/>
    <property type="match status" value="1"/>
</dbReference>
<name>A0A381V1X4_9ZZZZ</name>
<comment type="cofactor">
    <cofactor evidence="1">
        <name>[4Fe-4S] cluster</name>
        <dbReference type="ChEBI" id="CHEBI:49883"/>
    </cofactor>
</comment>
<dbReference type="PIRSF" id="PIRSF004762">
    <property type="entry name" value="CHP00423"/>
    <property type="match status" value="1"/>
</dbReference>
<evidence type="ECO:0000256" key="5">
    <source>
        <dbReference type="ARBA" id="ARBA00023004"/>
    </source>
</evidence>
<dbReference type="SFLD" id="SFLDF00342">
    <property type="entry name" value="cyclic_dehypoxanthine_futalosi"/>
    <property type="match status" value="1"/>
</dbReference>
<dbReference type="SMART" id="SM00729">
    <property type="entry name" value="Elp3"/>
    <property type="match status" value="1"/>
</dbReference>
<dbReference type="SUPFAM" id="SSF102114">
    <property type="entry name" value="Radical SAM enzymes"/>
    <property type="match status" value="1"/>
</dbReference>
<dbReference type="InterPro" id="IPR006638">
    <property type="entry name" value="Elp3/MiaA/NifB-like_rSAM"/>
</dbReference>
<evidence type="ECO:0000256" key="3">
    <source>
        <dbReference type="ARBA" id="ARBA00022691"/>
    </source>
</evidence>
<sequence length="374" mass="42591">MLKQITDKIFSGMRITGKEGLWLLREAELLDLVPLADYWRQKHNPNKNVSYVVDTNLNYTNLCDAYCSFCAFYRTDPNDPSAYTYTVEQIMDKIERARKNGVRTVLMQGGLNSDLQLDYYLKMVSETKKRFPDVTPHYWSAPEIVRMTEVSEMSYEQVFEALWDAGQRSMPGGGSEILSNEVKATVSRFKPKDTVDQWTEVHAAAHKVGFKTTATMMYGHVEKDQHVIESLEHIRDVQDRALKNANDGGFTAFIPWSYKKDNTALAKLIDEEAGPNQYLRIIAISRIMLDNVPHIQASWFSEGKKTGQIALRFGADDFGGTLFDENVMLAAGFYNRTTEDEVREMISEAGFSPIQRLTNYEIVEGQKIEPALSN</sequence>
<dbReference type="GO" id="GO:0051539">
    <property type="term" value="F:4 iron, 4 sulfur cluster binding"/>
    <property type="evidence" value="ECO:0007669"/>
    <property type="project" value="UniProtKB-KW"/>
</dbReference>
<gene>
    <name evidence="8" type="ORF">METZ01_LOCUS86097</name>
</gene>
<dbReference type="InterPro" id="IPR007197">
    <property type="entry name" value="rSAM"/>
</dbReference>
<dbReference type="NCBIfam" id="TIGR00423">
    <property type="entry name" value="CofH family radical SAM protein"/>
    <property type="match status" value="1"/>
</dbReference>
<dbReference type="InterPro" id="IPR020050">
    <property type="entry name" value="FO_synthase_su2"/>
</dbReference>
<dbReference type="EMBL" id="UINC01007423">
    <property type="protein sequence ID" value="SVA33243.1"/>
    <property type="molecule type" value="Genomic_DNA"/>
</dbReference>
<reference evidence="8" key="1">
    <citation type="submission" date="2018-05" db="EMBL/GenBank/DDBJ databases">
        <authorList>
            <person name="Lanie J.A."/>
            <person name="Ng W.-L."/>
            <person name="Kazmierczak K.M."/>
            <person name="Andrzejewski T.M."/>
            <person name="Davidsen T.M."/>
            <person name="Wayne K.J."/>
            <person name="Tettelin H."/>
            <person name="Glass J.I."/>
            <person name="Rusch D."/>
            <person name="Podicherti R."/>
            <person name="Tsui H.-C.T."/>
            <person name="Winkler M.E."/>
        </authorList>
    </citation>
    <scope>NUCLEOTIDE SEQUENCE</scope>
</reference>
<keyword evidence="5" id="KW-0408">Iron</keyword>
<dbReference type="InterPro" id="IPR045567">
    <property type="entry name" value="CofH/MnqC-like_C"/>
</dbReference>
<organism evidence="8">
    <name type="scientific">marine metagenome</name>
    <dbReference type="NCBI Taxonomy" id="408172"/>
    <lineage>
        <taxon>unclassified sequences</taxon>
        <taxon>metagenomes</taxon>
        <taxon>ecological metagenomes</taxon>
    </lineage>
</organism>
<dbReference type="InterPro" id="IPR058240">
    <property type="entry name" value="rSAM_sf"/>
</dbReference>
<dbReference type="SFLD" id="SFLDG01389">
    <property type="entry name" value="menaquinone_synthsis_involved"/>
    <property type="match status" value="1"/>
</dbReference>
<keyword evidence="3" id="KW-0949">S-adenosyl-L-methionine</keyword>
<proteinExistence type="predicted"/>
<dbReference type="GO" id="GO:0016765">
    <property type="term" value="F:transferase activity, transferring alkyl or aryl (other than methyl) groups"/>
    <property type="evidence" value="ECO:0007669"/>
    <property type="project" value="InterPro"/>
</dbReference>
<protein>
    <recommendedName>
        <fullName evidence="7">Radical SAM core domain-containing protein</fullName>
    </recommendedName>
</protein>
<dbReference type="PANTHER" id="PTHR43076">
    <property type="entry name" value="FO SYNTHASE (COFH)"/>
    <property type="match status" value="1"/>
</dbReference>
<dbReference type="Pfam" id="PF04055">
    <property type="entry name" value="Radical_SAM"/>
    <property type="match status" value="1"/>
</dbReference>
<dbReference type="AlphaFoldDB" id="A0A381V1X4"/>
<evidence type="ECO:0000256" key="1">
    <source>
        <dbReference type="ARBA" id="ARBA00001966"/>
    </source>
</evidence>
<dbReference type="SFLD" id="SFLDG01064">
    <property type="entry name" value="F420__menaquinone_cofactor_bio"/>
    <property type="match status" value="1"/>
</dbReference>